<evidence type="ECO:0000313" key="2">
    <source>
        <dbReference type="EMBL" id="KXN74173.1"/>
    </source>
</evidence>
<name>A0A137PGP5_CONC2</name>
<dbReference type="AlphaFoldDB" id="A0A137PGP5"/>
<reference evidence="2 3" key="1">
    <citation type="journal article" date="2015" name="Genome Biol. Evol.">
        <title>Phylogenomic analyses indicate that early fungi evolved digesting cell walls of algal ancestors of land plants.</title>
        <authorList>
            <person name="Chang Y."/>
            <person name="Wang S."/>
            <person name="Sekimoto S."/>
            <person name="Aerts A.L."/>
            <person name="Choi C."/>
            <person name="Clum A."/>
            <person name="LaButti K.M."/>
            <person name="Lindquist E.A."/>
            <person name="Yee Ngan C."/>
            <person name="Ohm R.A."/>
            <person name="Salamov A.A."/>
            <person name="Grigoriev I.V."/>
            <person name="Spatafora J.W."/>
            <person name="Berbee M.L."/>
        </authorList>
    </citation>
    <scope>NUCLEOTIDE SEQUENCE [LARGE SCALE GENOMIC DNA]</scope>
    <source>
        <strain evidence="2 3">NRRL 28638</strain>
    </source>
</reference>
<dbReference type="Proteomes" id="UP000070444">
    <property type="component" value="Unassembled WGS sequence"/>
</dbReference>
<gene>
    <name evidence="2" type="ORF">CONCODRAFT_67766</name>
</gene>
<evidence type="ECO:0000256" key="1">
    <source>
        <dbReference type="SAM" id="SignalP"/>
    </source>
</evidence>
<proteinExistence type="predicted"/>
<accession>A0A137PGP5</accession>
<keyword evidence="3" id="KW-1185">Reference proteome</keyword>
<evidence type="ECO:0000313" key="3">
    <source>
        <dbReference type="Proteomes" id="UP000070444"/>
    </source>
</evidence>
<protein>
    <submittedName>
        <fullName evidence="2">Uncharacterized protein</fullName>
    </submittedName>
</protein>
<feature type="chain" id="PRO_5007294872" evidence="1">
    <location>
        <begin position="21"/>
        <end position="224"/>
    </location>
</feature>
<dbReference type="EMBL" id="KQ964427">
    <property type="protein sequence ID" value="KXN74173.1"/>
    <property type="molecule type" value="Genomic_DNA"/>
</dbReference>
<keyword evidence="1" id="KW-0732">Signal</keyword>
<feature type="signal peptide" evidence="1">
    <location>
        <begin position="1"/>
        <end position="20"/>
    </location>
</feature>
<organism evidence="2 3">
    <name type="scientific">Conidiobolus coronatus (strain ATCC 28846 / CBS 209.66 / NRRL 28638)</name>
    <name type="common">Delacroixia coronata</name>
    <dbReference type="NCBI Taxonomy" id="796925"/>
    <lineage>
        <taxon>Eukaryota</taxon>
        <taxon>Fungi</taxon>
        <taxon>Fungi incertae sedis</taxon>
        <taxon>Zoopagomycota</taxon>
        <taxon>Entomophthoromycotina</taxon>
        <taxon>Entomophthoromycetes</taxon>
        <taxon>Entomophthorales</taxon>
        <taxon>Ancylistaceae</taxon>
        <taxon>Conidiobolus</taxon>
    </lineage>
</organism>
<sequence>MRLNFVNIAFLLLSSRAAQGLRVNKNSEDIVNEFDDLIHRLELEKLDEGSKYVSEDARNELKAFIITHFDRSYRDKEYSYELEKLKDIIDDERLDLTKVSNRELLIDKATSLEKLSQILTPVEESHGRSNSHMKDFATIYFGLCSEQDKFDSDSGIEFHKYAADTLYDFILVHYLKSSRSDSNIDSGIKNFANTLYELDNVDFCVDETQKTLGNLFEDMDPKSD</sequence>